<organism evidence="1 2">
    <name type="scientific">Dryococelus australis</name>
    <dbReference type="NCBI Taxonomy" id="614101"/>
    <lineage>
        <taxon>Eukaryota</taxon>
        <taxon>Metazoa</taxon>
        <taxon>Ecdysozoa</taxon>
        <taxon>Arthropoda</taxon>
        <taxon>Hexapoda</taxon>
        <taxon>Insecta</taxon>
        <taxon>Pterygota</taxon>
        <taxon>Neoptera</taxon>
        <taxon>Polyneoptera</taxon>
        <taxon>Phasmatodea</taxon>
        <taxon>Verophasmatodea</taxon>
        <taxon>Anareolatae</taxon>
        <taxon>Phasmatidae</taxon>
        <taxon>Eurycanthinae</taxon>
        <taxon>Dryococelus</taxon>
    </lineage>
</organism>
<dbReference type="EMBL" id="JARBHB010000002">
    <property type="protein sequence ID" value="KAJ8891426.1"/>
    <property type="molecule type" value="Genomic_DNA"/>
</dbReference>
<name>A0ABQ9I4Z2_9NEOP</name>
<dbReference type="Proteomes" id="UP001159363">
    <property type="component" value="Chromosome 2"/>
</dbReference>
<evidence type="ECO:0000313" key="2">
    <source>
        <dbReference type="Proteomes" id="UP001159363"/>
    </source>
</evidence>
<gene>
    <name evidence="1" type="ORF">PR048_003954</name>
</gene>
<keyword evidence="2" id="KW-1185">Reference proteome</keyword>
<protein>
    <submittedName>
        <fullName evidence="1">Uncharacterized protein</fullName>
    </submittedName>
</protein>
<sequence length="329" mass="37499">MFIYIALSLAYLTDEEADLPYTLLTVHSRSNLSNIDERKQSYFSIKNSLSDDEGLLFFEDRLIVPKSLVVPAATKIKQRACQCLFWLGMGADIENSIVTCDILGESFAALITWSVMMTFQIGLSSFSHGWESHMYKCQTTSHSVVMSANFSKEWNLKLVLISPRHSQSNELAEKGVGIAINILRRSNKICHDVSYVLLEYRNTLIAYYRWQLITHGCTKKREENWEKQACYYDIGVVALHLLRAGEVVYFKINFNDSRAEWRSGIMVKSLPYSSGRQIRGNNKFIRSSLSRNLCEHSDSDDAEVKKWGRLAVSIPNDLLLKPSTLILGD</sequence>
<evidence type="ECO:0000313" key="1">
    <source>
        <dbReference type="EMBL" id="KAJ8891426.1"/>
    </source>
</evidence>
<reference evidence="1 2" key="1">
    <citation type="submission" date="2023-02" db="EMBL/GenBank/DDBJ databases">
        <title>LHISI_Scaffold_Assembly.</title>
        <authorList>
            <person name="Stuart O.P."/>
            <person name="Cleave R."/>
            <person name="Magrath M.J.L."/>
            <person name="Mikheyev A.S."/>
        </authorList>
    </citation>
    <scope>NUCLEOTIDE SEQUENCE [LARGE SCALE GENOMIC DNA]</scope>
    <source>
        <strain evidence="1">Daus_M_001</strain>
        <tissue evidence="1">Leg muscle</tissue>
    </source>
</reference>
<proteinExistence type="predicted"/>
<feature type="non-terminal residue" evidence="1">
    <location>
        <position position="329"/>
    </location>
</feature>
<dbReference type="PANTHER" id="PTHR37984:SF5">
    <property type="entry name" value="PROTEIN NYNRIN-LIKE"/>
    <property type="match status" value="1"/>
</dbReference>
<dbReference type="InterPro" id="IPR050951">
    <property type="entry name" value="Retrovirus_Pol_polyprotein"/>
</dbReference>
<dbReference type="PANTHER" id="PTHR37984">
    <property type="entry name" value="PROTEIN CBG26694"/>
    <property type="match status" value="1"/>
</dbReference>
<accession>A0ABQ9I4Z2</accession>
<comment type="caution">
    <text evidence="1">The sequence shown here is derived from an EMBL/GenBank/DDBJ whole genome shotgun (WGS) entry which is preliminary data.</text>
</comment>